<name>A0ABP0PB09_9DINO</name>
<dbReference type="GO" id="GO:0032259">
    <property type="term" value="P:methylation"/>
    <property type="evidence" value="ECO:0007669"/>
    <property type="project" value="UniProtKB-KW"/>
</dbReference>
<dbReference type="InterPro" id="IPR001525">
    <property type="entry name" value="C5_MeTfrase"/>
</dbReference>
<comment type="similarity">
    <text evidence="4 5">Belongs to the class I-like SAM-binding methyltransferase superfamily. C5-methyltransferase family.</text>
</comment>
<dbReference type="Pfam" id="PF00145">
    <property type="entry name" value="DNA_methylase"/>
    <property type="match status" value="1"/>
</dbReference>
<dbReference type="InterPro" id="IPR050390">
    <property type="entry name" value="C5-Methyltransferase"/>
</dbReference>
<dbReference type="EMBL" id="CAXAMN010022854">
    <property type="protein sequence ID" value="CAK9073226.1"/>
    <property type="molecule type" value="Genomic_DNA"/>
</dbReference>
<evidence type="ECO:0000313" key="7">
    <source>
        <dbReference type="EMBL" id="CAK9073226.1"/>
    </source>
</evidence>
<keyword evidence="8" id="KW-1185">Reference proteome</keyword>
<keyword evidence="2 4" id="KW-0808">Transferase</keyword>
<dbReference type="InterPro" id="IPR031303">
    <property type="entry name" value="C5_meth_CS"/>
</dbReference>
<evidence type="ECO:0000313" key="8">
    <source>
        <dbReference type="Proteomes" id="UP001642484"/>
    </source>
</evidence>
<dbReference type="InterPro" id="IPR018117">
    <property type="entry name" value="C5_DNA_meth_AS"/>
</dbReference>
<dbReference type="Proteomes" id="UP001642484">
    <property type="component" value="Unassembled WGS sequence"/>
</dbReference>
<dbReference type="EC" id="2.1.1.37" evidence="6"/>
<keyword evidence="3 4" id="KW-0949">S-adenosyl-L-methionine</keyword>
<evidence type="ECO:0000256" key="3">
    <source>
        <dbReference type="ARBA" id="ARBA00022691"/>
    </source>
</evidence>
<keyword evidence="1 4" id="KW-0489">Methyltransferase</keyword>
<evidence type="ECO:0000256" key="6">
    <source>
        <dbReference type="RuleBase" id="RU000417"/>
    </source>
</evidence>
<organism evidence="7 8">
    <name type="scientific">Durusdinium trenchii</name>
    <dbReference type="NCBI Taxonomy" id="1381693"/>
    <lineage>
        <taxon>Eukaryota</taxon>
        <taxon>Sar</taxon>
        <taxon>Alveolata</taxon>
        <taxon>Dinophyceae</taxon>
        <taxon>Suessiales</taxon>
        <taxon>Symbiodiniaceae</taxon>
        <taxon>Durusdinium</taxon>
    </lineage>
</organism>
<accession>A0ABP0PB09</accession>
<evidence type="ECO:0000256" key="4">
    <source>
        <dbReference type="PROSITE-ProRule" id="PRU01016"/>
    </source>
</evidence>
<reference evidence="7 8" key="1">
    <citation type="submission" date="2024-02" db="EMBL/GenBank/DDBJ databases">
        <authorList>
            <person name="Chen Y."/>
            <person name="Shah S."/>
            <person name="Dougan E. K."/>
            <person name="Thang M."/>
            <person name="Chan C."/>
        </authorList>
    </citation>
    <scope>NUCLEOTIDE SEQUENCE [LARGE SCALE GENOMIC DNA]</scope>
</reference>
<proteinExistence type="inferred from homology"/>
<evidence type="ECO:0000256" key="5">
    <source>
        <dbReference type="RuleBase" id="RU000416"/>
    </source>
</evidence>
<dbReference type="PROSITE" id="PS00095">
    <property type="entry name" value="C5_MTASE_2"/>
    <property type="match status" value="1"/>
</dbReference>
<dbReference type="PROSITE" id="PS51679">
    <property type="entry name" value="SAM_MT_C5"/>
    <property type="match status" value="1"/>
</dbReference>
<comment type="catalytic activity">
    <reaction evidence="6">
        <text>a 2'-deoxycytidine in DNA + S-adenosyl-L-methionine = a 5-methyl-2'-deoxycytidine in DNA + S-adenosyl-L-homocysteine + H(+)</text>
        <dbReference type="Rhea" id="RHEA:13681"/>
        <dbReference type="Rhea" id="RHEA-COMP:11369"/>
        <dbReference type="Rhea" id="RHEA-COMP:11370"/>
        <dbReference type="ChEBI" id="CHEBI:15378"/>
        <dbReference type="ChEBI" id="CHEBI:57856"/>
        <dbReference type="ChEBI" id="CHEBI:59789"/>
        <dbReference type="ChEBI" id="CHEBI:85452"/>
        <dbReference type="ChEBI" id="CHEBI:85454"/>
        <dbReference type="EC" id="2.1.1.37"/>
    </reaction>
</comment>
<dbReference type="PANTHER" id="PTHR10629">
    <property type="entry name" value="CYTOSINE-SPECIFIC METHYLTRANSFERASE"/>
    <property type="match status" value="1"/>
</dbReference>
<evidence type="ECO:0000256" key="2">
    <source>
        <dbReference type="ARBA" id="ARBA00022679"/>
    </source>
</evidence>
<dbReference type="GO" id="GO:0008168">
    <property type="term" value="F:methyltransferase activity"/>
    <property type="evidence" value="ECO:0007669"/>
    <property type="project" value="UniProtKB-KW"/>
</dbReference>
<comment type="caution">
    <text evidence="7">The sequence shown here is derived from an EMBL/GenBank/DDBJ whole genome shotgun (WGS) entry which is preliminary data.</text>
</comment>
<dbReference type="SUPFAM" id="SSF53335">
    <property type="entry name" value="S-adenosyl-L-methionine-dependent methyltransferases"/>
    <property type="match status" value="1"/>
</dbReference>
<protein>
    <recommendedName>
        <fullName evidence="6">Cytosine-specific methyltransferase</fullName>
        <ecNumber evidence="6">2.1.1.37</ecNumber>
    </recommendedName>
</protein>
<dbReference type="PROSITE" id="PS00094">
    <property type="entry name" value="C5_MTASE_1"/>
    <property type="match status" value="1"/>
</dbReference>
<dbReference type="PRINTS" id="PR00105">
    <property type="entry name" value="C5METTRFRASE"/>
</dbReference>
<gene>
    <name evidence="7" type="ORF">CCMP2556_LOCUS36031</name>
</gene>
<dbReference type="NCBIfam" id="TIGR00675">
    <property type="entry name" value="dcm"/>
    <property type="match status" value="1"/>
</dbReference>
<dbReference type="Gene3D" id="3.40.50.150">
    <property type="entry name" value="Vaccinia Virus protein VP39"/>
    <property type="match status" value="1"/>
</dbReference>
<evidence type="ECO:0000256" key="1">
    <source>
        <dbReference type="ARBA" id="ARBA00022603"/>
    </source>
</evidence>
<dbReference type="InterPro" id="IPR029063">
    <property type="entry name" value="SAM-dependent_MTases_sf"/>
</dbReference>
<dbReference type="PANTHER" id="PTHR10629:SF52">
    <property type="entry name" value="DNA (CYTOSINE-5)-METHYLTRANSFERASE 1"/>
    <property type="match status" value="1"/>
</dbReference>
<sequence length="349" mass="38655">MKRPAAFNNSQLPKRGKKPISIGSCCSGWCSELIAADSLKLCWESEFACDCDANVAKLNGHMHSHKRWFDDVYDRAFMAETCSVDFFMAGFPCQDFSLAGSGAGIAGSSGKVLLQVVTWIKAKQPRSFLLENVQGLYLCHKDVLLWLLKELSDMRDGQGKPVYRVKWTILDCKTHGGIPQSRERVFIAGVKQRHLTGYIEWPQEVPMVPITKFIKGGAKPEGIKFPGLMPTGEGAKQRLTAQLQKMRAEGLDPLSEPYVIDVDGSSIHLQYGLSPCLTRTRCGNGGHWLSWKQRKMTRDEVLLLSGMDPKRVPEGIITDKNLLRIAGNAVPIPLLARVMRSVLTAAGLL</sequence>
<feature type="active site" evidence="4">
    <location>
        <position position="93"/>
    </location>
</feature>